<name>A0A484KVR7_9ASTE</name>
<evidence type="ECO:0000259" key="6">
    <source>
        <dbReference type="PROSITE" id="PS50848"/>
    </source>
</evidence>
<evidence type="ECO:0000256" key="5">
    <source>
        <dbReference type="ARBA" id="ARBA00023242"/>
    </source>
</evidence>
<keyword evidence="4" id="KW-0804">Transcription</keyword>
<keyword evidence="5" id="KW-0539">Nucleus</keyword>
<keyword evidence="3" id="KW-0371">Homeobox</keyword>
<dbReference type="InterPro" id="IPR057993">
    <property type="entry name" value="HD-Zip_IV_C"/>
</dbReference>
<dbReference type="Proteomes" id="UP000595140">
    <property type="component" value="Unassembled WGS sequence"/>
</dbReference>
<dbReference type="OrthoDB" id="1569773at2759"/>
<dbReference type="AlphaFoldDB" id="A0A484KVR7"/>
<accession>A0A484KVR7</accession>
<organism evidence="7 8">
    <name type="scientific">Cuscuta campestris</name>
    <dbReference type="NCBI Taxonomy" id="132261"/>
    <lineage>
        <taxon>Eukaryota</taxon>
        <taxon>Viridiplantae</taxon>
        <taxon>Streptophyta</taxon>
        <taxon>Embryophyta</taxon>
        <taxon>Tracheophyta</taxon>
        <taxon>Spermatophyta</taxon>
        <taxon>Magnoliopsida</taxon>
        <taxon>eudicotyledons</taxon>
        <taxon>Gunneridae</taxon>
        <taxon>Pentapetalae</taxon>
        <taxon>asterids</taxon>
        <taxon>lamiids</taxon>
        <taxon>Solanales</taxon>
        <taxon>Convolvulaceae</taxon>
        <taxon>Cuscuteae</taxon>
        <taxon>Cuscuta</taxon>
        <taxon>Cuscuta subgen. Grammica</taxon>
        <taxon>Cuscuta sect. Cleistogrammica</taxon>
    </lineage>
</organism>
<dbReference type="InterPro" id="IPR002913">
    <property type="entry name" value="START_lipid-bd_dom"/>
</dbReference>
<keyword evidence="1" id="KW-0805">Transcription regulation</keyword>
<keyword evidence="2" id="KW-0238">DNA-binding</keyword>
<evidence type="ECO:0000313" key="8">
    <source>
        <dbReference type="Proteomes" id="UP000595140"/>
    </source>
</evidence>
<dbReference type="PANTHER" id="PTHR45654">
    <property type="entry name" value="HOMEOBOX-LEUCINE ZIPPER PROTEIN MERISTEM L1"/>
    <property type="match status" value="1"/>
</dbReference>
<dbReference type="EMBL" id="OOIL02000592">
    <property type="protein sequence ID" value="VFQ67299.1"/>
    <property type="molecule type" value="Genomic_DNA"/>
</dbReference>
<dbReference type="InterPro" id="IPR042160">
    <property type="entry name" value="HD-Zip_IV"/>
</dbReference>
<proteinExistence type="predicted"/>
<gene>
    <name evidence="7" type="ORF">CCAM_LOCUS9075</name>
</gene>
<protein>
    <recommendedName>
        <fullName evidence="6">START domain-containing protein</fullName>
    </recommendedName>
</protein>
<keyword evidence="8" id="KW-1185">Reference proteome</keyword>
<reference evidence="7 8" key="1">
    <citation type="submission" date="2018-04" db="EMBL/GenBank/DDBJ databases">
        <authorList>
            <person name="Vogel A."/>
        </authorList>
    </citation>
    <scope>NUCLEOTIDE SEQUENCE [LARGE SCALE GENOMIC DNA]</scope>
</reference>
<evidence type="ECO:0000256" key="4">
    <source>
        <dbReference type="ARBA" id="ARBA00023163"/>
    </source>
</evidence>
<evidence type="ECO:0000256" key="2">
    <source>
        <dbReference type="ARBA" id="ARBA00023125"/>
    </source>
</evidence>
<dbReference type="SUPFAM" id="SSF55961">
    <property type="entry name" value="Bet v1-like"/>
    <property type="match status" value="1"/>
</dbReference>
<feature type="domain" description="START" evidence="6">
    <location>
        <begin position="1"/>
        <end position="117"/>
    </location>
</feature>
<dbReference type="PANTHER" id="PTHR45654:SF15">
    <property type="entry name" value="HOMEOBOX-LEUCINE ZIPPER PROTEIN PROTODERMAL FACTOR 2-LIKE"/>
    <property type="match status" value="1"/>
</dbReference>
<evidence type="ECO:0000256" key="1">
    <source>
        <dbReference type="ARBA" id="ARBA00023015"/>
    </source>
</evidence>
<dbReference type="Pfam" id="PF25797">
    <property type="entry name" value="PDF2_C"/>
    <property type="match status" value="1"/>
</dbReference>
<sequence>MNLALSASEEVRQMGQEQEPLWLFDTNKASEVLNEPEYTQRFVSLDATLDEIIKLVSTGGEIRHYIPGINGAANVTPRVLKNQASRSIGIVLGSPVSLLDMLMDVVTWVENNNVVADNVFVHDMFKDYLLTSDSPFGSKRMIATMERYYDRMQSLETQAGAGNKNLLKLTQRMVRRYCRNVSERSWVALPISDGTGEEIFVKASMNNLEDDPNKGLPLGVSLTICTTVRVPIPQNHLFGFLSNGCNRNKWDLLSVGSNVRDEMRISSARDPTNSVSVLIVESLGTTDQEAKIYLQESFTDSEAVYVVYAPVDEAAMRYILDGKDIDHVSILPSGFVILPASLDGGGGSILTICFQIMDDEQLPSTDYYHLPPQSVLTVHKLVRETISLIKAAFIV</sequence>
<evidence type="ECO:0000256" key="3">
    <source>
        <dbReference type="ARBA" id="ARBA00023155"/>
    </source>
</evidence>
<dbReference type="GO" id="GO:0008289">
    <property type="term" value="F:lipid binding"/>
    <property type="evidence" value="ECO:0007669"/>
    <property type="project" value="InterPro"/>
</dbReference>
<dbReference type="GO" id="GO:0003677">
    <property type="term" value="F:DNA binding"/>
    <property type="evidence" value="ECO:0007669"/>
    <property type="project" value="UniProtKB-KW"/>
</dbReference>
<dbReference type="PROSITE" id="PS50848">
    <property type="entry name" value="START"/>
    <property type="match status" value="1"/>
</dbReference>
<evidence type="ECO:0000313" key="7">
    <source>
        <dbReference type="EMBL" id="VFQ67299.1"/>
    </source>
</evidence>